<dbReference type="OrthoDB" id="4382237at2"/>
<name>K5BBV7_MYCHD</name>
<dbReference type="AlphaFoldDB" id="K5BBV7"/>
<evidence type="ECO:0000259" key="2">
    <source>
        <dbReference type="Pfam" id="PF19701"/>
    </source>
</evidence>
<dbReference type="PATRIC" id="fig|1122247.3.peg.1243"/>
<keyword evidence="1" id="KW-0472">Membrane</keyword>
<protein>
    <recommendedName>
        <fullName evidence="2">DUF6199 domain-containing protein</fullName>
    </recommendedName>
</protein>
<evidence type="ECO:0000256" key="1">
    <source>
        <dbReference type="SAM" id="Phobius"/>
    </source>
</evidence>
<keyword evidence="4" id="KW-1185">Reference proteome</keyword>
<feature type="transmembrane region" description="Helical" evidence="1">
    <location>
        <begin position="36"/>
        <end position="54"/>
    </location>
</feature>
<organism evidence="3 4">
    <name type="scientific">Mycolicibacterium hassiacum (strain DSM 44199 / CIP 105218 / JCM 12690 / 3849)</name>
    <name type="common">Mycobacterium hassiacum</name>
    <dbReference type="NCBI Taxonomy" id="1122247"/>
    <lineage>
        <taxon>Bacteria</taxon>
        <taxon>Bacillati</taxon>
        <taxon>Actinomycetota</taxon>
        <taxon>Actinomycetes</taxon>
        <taxon>Mycobacteriales</taxon>
        <taxon>Mycobacteriaceae</taxon>
        <taxon>Mycolicibacterium</taxon>
    </lineage>
</organism>
<keyword evidence="1" id="KW-0812">Transmembrane</keyword>
<keyword evidence="1" id="KW-1133">Transmembrane helix</keyword>
<dbReference type="InterPro" id="IPR045679">
    <property type="entry name" value="DUF6199"/>
</dbReference>
<evidence type="ECO:0000313" key="4">
    <source>
        <dbReference type="Proteomes" id="UP000006265"/>
    </source>
</evidence>
<feature type="domain" description="DUF6199" evidence="2">
    <location>
        <begin position="2"/>
        <end position="48"/>
    </location>
</feature>
<reference evidence="3 4" key="1">
    <citation type="journal article" date="2012" name="J. Bacteriol.">
        <title>Genome sequence of Mycobacterium hassiacum DSM 44199, a rare source of heat-stable mycobacterial proteins.</title>
        <authorList>
            <person name="Tiago I."/>
            <person name="Maranha A."/>
            <person name="Mendes V."/>
            <person name="Alarico S."/>
            <person name="Moynihan P.J."/>
            <person name="Clarke A.J."/>
            <person name="Macedo-Ribeiro S."/>
            <person name="Pereira P.J."/>
            <person name="Empadinhas N."/>
        </authorList>
    </citation>
    <scope>NUCLEOTIDE SEQUENCE [LARGE SCALE GENOMIC DNA]</scope>
    <source>
        <strain evidence="4">DSM 44199 / CIP 105218 / JCM 12690 / 3849</strain>
    </source>
</reference>
<evidence type="ECO:0000313" key="3">
    <source>
        <dbReference type="EMBL" id="EKF24660.1"/>
    </source>
</evidence>
<dbReference type="Pfam" id="PF19701">
    <property type="entry name" value="DUF6199"/>
    <property type="match status" value="1"/>
</dbReference>
<accession>K5BBV7</accession>
<gene>
    <name evidence="3" type="ORF">C731_1293</name>
</gene>
<proteinExistence type="predicted"/>
<comment type="caution">
    <text evidence="3">The sequence shown here is derived from an EMBL/GenBank/DDBJ whole genome shotgun (WGS) entry which is preliminary data.</text>
</comment>
<sequence length="230" mass="24916">MAAAAPRAMWRATQSWLYRHPEANEPSELGYALSRLGGVVAILVCLFIGSVLILDEQRWEAERKAADEAAAAKAAFVPPAPEDRGLLPVIGYTVDQTRSGYSVEVYYLAPYIASPHMGPCVIREQLSMWPDRRGANVTLRLVWAPEQSFQMSKSDECRPIGTTVKSSLVRLAEPPAPGALTTSGPVARADAELVPAAEGNVIPALDEPPPGARWRSNDATLRGQLPIVNY</sequence>
<dbReference type="RefSeq" id="WP_005625786.1">
    <property type="nucleotide sequence ID" value="NZ_LR026975.1"/>
</dbReference>
<dbReference type="Proteomes" id="UP000006265">
    <property type="component" value="Unassembled WGS sequence"/>
</dbReference>
<dbReference type="eggNOG" id="ENOG5031P86">
    <property type="taxonomic scope" value="Bacteria"/>
</dbReference>
<dbReference type="EMBL" id="AMRA01000034">
    <property type="protein sequence ID" value="EKF24660.1"/>
    <property type="molecule type" value="Genomic_DNA"/>
</dbReference>